<organism evidence="2 3">
    <name type="scientific">Gramella jeungdoensis</name>
    <dbReference type="NCBI Taxonomy" id="708091"/>
    <lineage>
        <taxon>Bacteria</taxon>
        <taxon>Pseudomonadati</taxon>
        <taxon>Bacteroidota</taxon>
        <taxon>Flavobacteriia</taxon>
        <taxon>Flavobacteriales</taxon>
        <taxon>Flavobacteriaceae</taxon>
        <taxon>Christiangramia</taxon>
    </lineage>
</organism>
<dbReference type="RefSeq" id="WP_134247030.1">
    <property type="nucleotide sequence ID" value="NZ_SNQI01000001.1"/>
</dbReference>
<name>A0A4Y8AYS4_9FLAO</name>
<feature type="transmembrane region" description="Helical" evidence="1">
    <location>
        <begin position="141"/>
        <end position="161"/>
    </location>
</feature>
<feature type="transmembrane region" description="Helical" evidence="1">
    <location>
        <begin position="52"/>
        <end position="69"/>
    </location>
</feature>
<evidence type="ECO:0000313" key="3">
    <source>
        <dbReference type="Proteomes" id="UP000298517"/>
    </source>
</evidence>
<comment type="caution">
    <text evidence="2">The sequence shown here is derived from an EMBL/GenBank/DDBJ whole genome shotgun (WGS) entry which is preliminary data.</text>
</comment>
<gene>
    <name evidence="2" type="ORF">E2488_04020</name>
</gene>
<dbReference type="AlphaFoldDB" id="A0A4Y8AYS4"/>
<keyword evidence="1" id="KW-1133">Transmembrane helix</keyword>
<sequence length="234" mass="27819">MKTPTQIHIILDYRKKFYSSTRYWDASFDLDKLNFYFEPLLSLQLKKKIKKYFIFILMLGIIPIIKITIDRFSQTGGLTFLAFKKGIINYLGMQPFIFSDWLKDNTMFHGGANNFSLFVNGKGVEYYEPYTWNFGSYLTSFYAINGYLSLICLSLLFYVMFRYFIKKTYKYSVISLFFFYGFFLHFMISGIFYFRLGTPGGNLFMVISLILILFFKNTDTKIRIKVVKKNIKKY</sequence>
<keyword evidence="1" id="KW-0812">Transmembrane</keyword>
<protein>
    <submittedName>
        <fullName evidence="2">Uncharacterized protein</fullName>
    </submittedName>
</protein>
<keyword evidence="3" id="KW-1185">Reference proteome</keyword>
<evidence type="ECO:0000313" key="2">
    <source>
        <dbReference type="EMBL" id="TEW77022.1"/>
    </source>
</evidence>
<feature type="transmembrane region" description="Helical" evidence="1">
    <location>
        <begin position="173"/>
        <end position="194"/>
    </location>
</feature>
<dbReference type="EMBL" id="SNQI01000001">
    <property type="protein sequence ID" value="TEW77022.1"/>
    <property type="molecule type" value="Genomic_DNA"/>
</dbReference>
<proteinExistence type="predicted"/>
<accession>A0A4Y8AYS4</accession>
<keyword evidence="1" id="KW-0472">Membrane</keyword>
<feature type="transmembrane region" description="Helical" evidence="1">
    <location>
        <begin position="200"/>
        <end position="215"/>
    </location>
</feature>
<evidence type="ECO:0000256" key="1">
    <source>
        <dbReference type="SAM" id="Phobius"/>
    </source>
</evidence>
<dbReference type="OrthoDB" id="1445212at2"/>
<dbReference type="Proteomes" id="UP000298517">
    <property type="component" value="Unassembled WGS sequence"/>
</dbReference>
<reference evidence="2 3" key="1">
    <citation type="journal article" date="2011" name="J. Microbiol.">
        <title>Gramella jeungdoensis sp. nov., isolated from a solar saltern in Korea.</title>
        <authorList>
            <person name="Joung Y."/>
            <person name="Kim H."/>
            <person name="Jang T."/>
            <person name="Ahn T.S."/>
            <person name="Joh K."/>
        </authorList>
    </citation>
    <scope>NUCLEOTIDE SEQUENCE [LARGE SCALE GENOMIC DNA]</scope>
    <source>
        <strain evidence="2 3">KCTC 23123</strain>
    </source>
</reference>